<reference evidence="2 3" key="1">
    <citation type="journal article" date="2018" name="Sci. Rep.">
        <title>Genomic signatures of local adaptation to the degree of environmental predictability in rotifers.</title>
        <authorList>
            <person name="Franch-Gras L."/>
            <person name="Hahn C."/>
            <person name="Garcia-Roger E.M."/>
            <person name="Carmona M.J."/>
            <person name="Serra M."/>
            <person name="Gomez A."/>
        </authorList>
    </citation>
    <scope>NUCLEOTIDE SEQUENCE [LARGE SCALE GENOMIC DNA]</scope>
    <source>
        <strain evidence="2">HYR1</strain>
    </source>
</reference>
<feature type="signal peptide" evidence="1">
    <location>
        <begin position="1"/>
        <end position="17"/>
    </location>
</feature>
<accession>A0A3M7PB47</accession>
<keyword evidence="3" id="KW-1185">Reference proteome</keyword>
<dbReference type="Proteomes" id="UP000276133">
    <property type="component" value="Unassembled WGS sequence"/>
</dbReference>
<proteinExistence type="predicted"/>
<evidence type="ECO:0000313" key="2">
    <source>
        <dbReference type="EMBL" id="RMZ96189.1"/>
    </source>
</evidence>
<protein>
    <submittedName>
        <fullName evidence="2">Uncharacterized protein</fullName>
    </submittedName>
</protein>
<feature type="non-terminal residue" evidence="2">
    <location>
        <position position="1"/>
    </location>
</feature>
<organism evidence="2 3">
    <name type="scientific">Brachionus plicatilis</name>
    <name type="common">Marine rotifer</name>
    <name type="synonym">Brachionus muelleri</name>
    <dbReference type="NCBI Taxonomy" id="10195"/>
    <lineage>
        <taxon>Eukaryota</taxon>
        <taxon>Metazoa</taxon>
        <taxon>Spiralia</taxon>
        <taxon>Gnathifera</taxon>
        <taxon>Rotifera</taxon>
        <taxon>Eurotatoria</taxon>
        <taxon>Monogononta</taxon>
        <taxon>Pseudotrocha</taxon>
        <taxon>Ploima</taxon>
        <taxon>Brachionidae</taxon>
        <taxon>Brachionus</taxon>
    </lineage>
</organism>
<sequence>RIFLKFVFLNFATLLWCKEKIKKKLQYKNKIFHDFILNFLTKRAKFSNCRVNELLPFTTLA</sequence>
<dbReference type="EMBL" id="REGN01012297">
    <property type="protein sequence ID" value="RMZ96189.1"/>
    <property type="molecule type" value="Genomic_DNA"/>
</dbReference>
<keyword evidence="1" id="KW-0732">Signal</keyword>
<comment type="caution">
    <text evidence="2">The sequence shown here is derived from an EMBL/GenBank/DDBJ whole genome shotgun (WGS) entry which is preliminary data.</text>
</comment>
<evidence type="ECO:0000313" key="3">
    <source>
        <dbReference type="Proteomes" id="UP000276133"/>
    </source>
</evidence>
<feature type="chain" id="PRO_5018304668" evidence="1">
    <location>
        <begin position="18"/>
        <end position="61"/>
    </location>
</feature>
<gene>
    <name evidence="2" type="ORF">BpHYR1_039956</name>
</gene>
<name>A0A3M7PB47_BRAPC</name>
<evidence type="ECO:0000256" key="1">
    <source>
        <dbReference type="SAM" id="SignalP"/>
    </source>
</evidence>
<dbReference type="AlphaFoldDB" id="A0A3M7PB47"/>